<reference evidence="2 3" key="1">
    <citation type="submission" date="2010-01" db="EMBL/GenBank/DDBJ databases">
        <authorList>
            <person name="Weinstock G."/>
            <person name="Sodergren E."/>
            <person name="Clifton S."/>
            <person name="Fulton L."/>
            <person name="Fulton B."/>
            <person name="Courtney L."/>
            <person name="Fronick C."/>
            <person name="Harrison M."/>
            <person name="Strong C."/>
            <person name="Farmer C."/>
            <person name="Delahaunty K."/>
            <person name="Markovic C."/>
            <person name="Hall O."/>
            <person name="Minx P."/>
            <person name="Tomlinson C."/>
            <person name="Mitreva M."/>
            <person name="Nelson J."/>
            <person name="Hou S."/>
            <person name="Wollam A."/>
            <person name="Pepin K.H."/>
            <person name="Johnson M."/>
            <person name="Bhonagiri V."/>
            <person name="Nash W.E."/>
            <person name="Warren W."/>
            <person name="Chinwalla A."/>
            <person name="Mardis E.R."/>
            <person name="Wilson R.K."/>
        </authorList>
    </citation>
    <scope>NUCLEOTIDE SEQUENCE [LARGE SCALE GENOMIC DNA]</scope>
    <source>
        <strain evidence="2 3">DSM 13479</strain>
    </source>
</reference>
<dbReference type="Pfam" id="PF01261">
    <property type="entry name" value="AP_endonuc_2"/>
    <property type="match status" value="1"/>
</dbReference>
<feature type="domain" description="Xylose isomerase-like TIM barrel" evidence="1">
    <location>
        <begin position="36"/>
        <end position="274"/>
    </location>
</feature>
<dbReference type="GO" id="GO:0004519">
    <property type="term" value="F:endonuclease activity"/>
    <property type="evidence" value="ECO:0007669"/>
    <property type="project" value="UniProtKB-KW"/>
</dbReference>
<dbReference type="EMBL" id="ACIO01000032">
    <property type="protein sequence ID" value="EFD01220.1"/>
    <property type="molecule type" value="Genomic_DNA"/>
</dbReference>
<dbReference type="PANTHER" id="PTHR12110">
    <property type="entry name" value="HYDROXYPYRUVATE ISOMERASE"/>
    <property type="match status" value="1"/>
</dbReference>
<accession>D3AAC1</accession>
<evidence type="ECO:0000259" key="1">
    <source>
        <dbReference type="Pfam" id="PF01261"/>
    </source>
</evidence>
<gene>
    <name evidence="2" type="ORF">CLOSTHATH_00542</name>
</gene>
<organism evidence="2 3">
    <name type="scientific">Hungatella hathewayi DSM 13479</name>
    <dbReference type="NCBI Taxonomy" id="566550"/>
    <lineage>
        <taxon>Bacteria</taxon>
        <taxon>Bacillati</taxon>
        <taxon>Bacillota</taxon>
        <taxon>Clostridia</taxon>
        <taxon>Lachnospirales</taxon>
        <taxon>Lachnospiraceae</taxon>
        <taxon>Hungatella</taxon>
    </lineage>
</organism>
<dbReference type="Gene3D" id="3.20.20.150">
    <property type="entry name" value="Divalent-metal-dependent TIM barrel enzymes"/>
    <property type="match status" value="1"/>
</dbReference>
<dbReference type="InterPro" id="IPR013022">
    <property type="entry name" value="Xyl_isomerase-like_TIM-brl"/>
</dbReference>
<keyword evidence="2" id="KW-0255">Endonuclease</keyword>
<keyword evidence="2" id="KW-0540">Nuclease</keyword>
<dbReference type="HOGENOM" id="CLU_050006_7_2_9"/>
<dbReference type="InterPro" id="IPR036237">
    <property type="entry name" value="Xyl_isomerase-like_sf"/>
</dbReference>
<keyword evidence="2" id="KW-0378">Hydrolase</keyword>
<sequence length="274" mass="31067">MIEPLEQAAGRLEGGADMEFGMPFLMETDTLEECARLCSQLGLGFIELNMNFPQCQLPELSADRLRRIMDQEHLYFTIHLDENLNVCDFNPKVRQAYLETAVETIELAKAIGAPVINMHLAKGIYLTLPGRKEYLFKRYEEEYRRHIAEFGEMCRDAVGDAAIHMAVENTEGFMVHERKALELLLQQPCFGLTLDIGHSHAAGNVDIPFYLAYEDRLIHMHGHDAKGKSCHLAFGDGEIDLEERLLMAEKAGARVVLETKTIEALTKTVSWLRK</sequence>
<name>D3AAC1_9FIRM</name>
<evidence type="ECO:0000313" key="3">
    <source>
        <dbReference type="Proteomes" id="UP000004968"/>
    </source>
</evidence>
<evidence type="ECO:0000313" key="2">
    <source>
        <dbReference type="EMBL" id="EFD01220.1"/>
    </source>
</evidence>
<comment type="caution">
    <text evidence="2">The sequence shown here is derived from an EMBL/GenBank/DDBJ whole genome shotgun (WGS) entry which is preliminary data.</text>
</comment>
<dbReference type="Proteomes" id="UP000004968">
    <property type="component" value="Unassembled WGS sequence"/>
</dbReference>
<dbReference type="AlphaFoldDB" id="D3AAC1"/>
<proteinExistence type="predicted"/>
<protein>
    <submittedName>
        <fullName evidence="2">AP endonuclease, family 2</fullName>
    </submittedName>
</protein>
<dbReference type="InterPro" id="IPR050312">
    <property type="entry name" value="IolE/XylAMocC-like"/>
</dbReference>
<dbReference type="SUPFAM" id="SSF51658">
    <property type="entry name" value="Xylose isomerase-like"/>
    <property type="match status" value="1"/>
</dbReference>